<dbReference type="Gene3D" id="2.130.10.10">
    <property type="entry name" value="YVTN repeat-like/Quinoprotein amine dehydrogenase"/>
    <property type="match status" value="1"/>
</dbReference>
<dbReference type="Pfam" id="PF00400">
    <property type="entry name" value="WD40"/>
    <property type="match status" value="4"/>
</dbReference>
<dbReference type="OrthoDB" id="756370at2759"/>
<dbReference type="SMART" id="SM00320">
    <property type="entry name" value="WD40"/>
    <property type="match status" value="3"/>
</dbReference>
<feature type="non-terminal residue" evidence="5">
    <location>
        <position position="238"/>
    </location>
</feature>
<evidence type="ECO:0000256" key="3">
    <source>
        <dbReference type="PROSITE-ProRule" id="PRU00221"/>
    </source>
</evidence>
<dbReference type="EMBL" id="ASPP01024645">
    <property type="protein sequence ID" value="ETO08838.1"/>
    <property type="molecule type" value="Genomic_DNA"/>
</dbReference>
<dbReference type="InterPro" id="IPR036322">
    <property type="entry name" value="WD40_repeat_dom_sf"/>
</dbReference>
<dbReference type="InterPro" id="IPR015943">
    <property type="entry name" value="WD40/YVTN_repeat-like_dom_sf"/>
</dbReference>
<dbReference type="CDD" id="cd00200">
    <property type="entry name" value="WD40"/>
    <property type="match status" value="1"/>
</dbReference>
<dbReference type="PANTHER" id="PTHR19848:SF8">
    <property type="entry name" value="F-BOX AND WD REPEAT DOMAIN CONTAINING 7"/>
    <property type="match status" value="1"/>
</dbReference>
<reference evidence="5 6" key="1">
    <citation type="journal article" date="2013" name="Curr. Biol.">
        <title>The Genome of the Foraminiferan Reticulomyxa filosa.</title>
        <authorList>
            <person name="Glockner G."/>
            <person name="Hulsmann N."/>
            <person name="Schleicher M."/>
            <person name="Noegel A.A."/>
            <person name="Eichinger L."/>
            <person name="Gallinger C."/>
            <person name="Pawlowski J."/>
            <person name="Sierra R."/>
            <person name="Euteneuer U."/>
            <person name="Pillet L."/>
            <person name="Moustafa A."/>
            <person name="Platzer M."/>
            <person name="Groth M."/>
            <person name="Szafranski K."/>
            <person name="Schliwa M."/>
        </authorList>
    </citation>
    <scope>NUCLEOTIDE SEQUENCE [LARGE SCALE GENOMIC DNA]</scope>
</reference>
<comment type="caution">
    <text evidence="5">The sequence shown here is derived from an EMBL/GenBank/DDBJ whole genome shotgun (WGS) entry which is preliminary data.</text>
</comment>
<evidence type="ECO:0000313" key="5">
    <source>
        <dbReference type="EMBL" id="ETO08838.1"/>
    </source>
</evidence>
<feature type="chain" id="PRO_5004975386" evidence="4">
    <location>
        <begin position="21"/>
        <end position="238"/>
    </location>
</feature>
<dbReference type="PANTHER" id="PTHR19848">
    <property type="entry name" value="WD40 REPEAT PROTEIN"/>
    <property type="match status" value="1"/>
</dbReference>
<proteinExistence type="predicted"/>
<dbReference type="PROSITE" id="PS00678">
    <property type="entry name" value="WD_REPEATS_1"/>
    <property type="match status" value="3"/>
</dbReference>
<accession>X6M4B9</accession>
<name>X6M4B9_RETFI</name>
<dbReference type="InterPro" id="IPR019775">
    <property type="entry name" value="WD40_repeat_CS"/>
</dbReference>
<dbReference type="Proteomes" id="UP000023152">
    <property type="component" value="Unassembled WGS sequence"/>
</dbReference>
<evidence type="ECO:0000256" key="2">
    <source>
        <dbReference type="ARBA" id="ARBA00022737"/>
    </source>
</evidence>
<dbReference type="AlphaFoldDB" id="X6M4B9"/>
<dbReference type="PROSITE" id="PS50294">
    <property type="entry name" value="WD_REPEATS_REGION"/>
    <property type="match status" value="3"/>
</dbReference>
<evidence type="ECO:0000256" key="4">
    <source>
        <dbReference type="SAM" id="SignalP"/>
    </source>
</evidence>
<keyword evidence="6" id="KW-1185">Reference proteome</keyword>
<evidence type="ECO:0000256" key="1">
    <source>
        <dbReference type="ARBA" id="ARBA00022574"/>
    </source>
</evidence>
<dbReference type="PRINTS" id="PR00320">
    <property type="entry name" value="GPROTEINBRPT"/>
</dbReference>
<dbReference type="InterPro" id="IPR020472">
    <property type="entry name" value="WD40_PAC1"/>
</dbReference>
<evidence type="ECO:0000313" key="6">
    <source>
        <dbReference type="Proteomes" id="UP000023152"/>
    </source>
</evidence>
<keyword evidence="1 3" id="KW-0853">WD repeat</keyword>
<feature type="signal peptide" evidence="4">
    <location>
        <begin position="1"/>
        <end position="20"/>
    </location>
</feature>
<gene>
    <name evidence="5" type="ORF">RFI_28548</name>
</gene>
<feature type="repeat" description="WD" evidence="3">
    <location>
        <begin position="177"/>
        <end position="218"/>
    </location>
</feature>
<keyword evidence="2" id="KW-0677">Repeat</keyword>
<sequence>MQCILFFISYLEFLLNVVLTRTRGYVKLKIFGEEMTSLTNENENPTSQLSEKQVKLIIEHWVRILSVKLGWIDDFNKIVLKYKIKYFQLLKTIKGYENAIRSIKFSANGNKMITSSNDNTVRIWNVTSGKQITTLKGHYNIVYRAELMSNENIAVSCSSDKTIRLWNVHNRTEIMRLHGHLSTIWSINISPNNNTIVSCSSDKTIRLWNIHNGNEIKQFIGHSHGVNSAQFSSDGEMI</sequence>
<keyword evidence="4" id="KW-0732">Signal</keyword>
<protein>
    <submittedName>
        <fullName evidence="5">WD repeat-containing protein</fullName>
    </submittedName>
</protein>
<dbReference type="InterPro" id="IPR001680">
    <property type="entry name" value="WD40_rpt"/>
</dbReference>
<feature type="repeat" description="WD" evidence="3">
    <location>
        <begin position="135"/>
        <end position="176"/>
    </location>
</feature>
<feature type="repeat" description="WD" evidence="3">
    <location>
        <begin position="93"/>
        <end position="134"/>
    </location>
</feature>
<dbReference type="PROSITE" id="PS50082">
    <property type="entry name" value="WD_REPEATS_2"/>
    <property type="match status" value="3"/>
</dbReference>
<dbReference type="SUPFAM" id="SSF50978">
    <property type="entry name" value="WD40 repeat-like"/>
    <property type="match status" value="1"/>
</dbReference>
<organism evidence="5 6">
    <name type="scientific">Reticulomyxa filosa</name>
    <dbReference type="NCBI Taxonomy" id="46433"/>
    <lineage>
        <taxon>Eukaryota</taxon>
        <taxon>Sar</taxon>
        <taxon>Rhizaria</taxon>
        <taxon>Retaria</taxon>
        <taxon>Foraminifera</taxon>
        <taxon>Monothalamids</taxon>
        <taxon>Reticulomyxidae</taxon>
        <taxon>Reticulomyxa</taxon>
    </lineage>
</organism>